<dbReference type="PANTHER" id="PTHR21502:SF3">
    <property type="entry name" value="CILIUM ASSEMBLY PROTEIN DZIP1L"/>
    <property type="match status" value="1"/>
</dbReference>
<evidence type="ECO:0000256" key="1">
    <source>
        <dbReference type="ARBA" id="ARBA00023054"/>
    </source>
</evidence>
<proteinExistence type="predicted"/>
<evidence type="ECO:0000259" key="2">
    <source>
        <dbReference type="Pfam" id="PF13815"/>
    </source>
</evidence>
<dbReference type="GO" id="GO:0036064">
    <property type="term" value="C:ciliary basal body"/>
    <property type="evidence" value="ECO:0007669"/>
    <property type="project" value="TreeGrafter"/>
</dbReference>
<dbReference type="EMBL" id="CAJOBI010318961">
    <property type="protein sequence ID" value="CAF5181894.1"/>
    <property type="molecule type" value="Genomic_DNA"/>
</dbReference>
<dbReference type="AlphaFoldDB" id="A0A8S3HFL2"/>
<dbReference type="Pfam" id="PF13815">
    <property type="entry name" value="Dzip-like_N"/>
    <property type="match status" value="1"/>
</dbReference>
<dbReference type="GO" id="GO:0008270">
    <property type="term" value="F:zinc ion binding"/>
    <property type="evidence" value="ECO:0007669"/>
    <property type="project" value="UniProtKB-KW"/>
</dbReference>
<dbReference type="InterPro" id="IPR051241">
    <property type="entry name" value="DZIP_RILPL"/>
</dbReference>
<name>A0A8S3HFL2_9BILA</name>
<evidence type="ECO:0000313" key="3">
    <source>
        <dbReference type="EMBL" id="CAF5181894.1"/>
    </source>
</evidence>
<dbReference type="GO" id="GO:0060271">
    <property type="term" value="P:cilium assembly"/>
    <property type="evidence" value="ECO:0007669"/>
    <property type="project" value="TreeGrafter"/>
</dbReference>
<reference evidence="3" key="1">
    <citation type="submission" date="2021-02" db="EMBL/GenBank/DDBJ databases">
        <authorList>
            <person name="Nowell W R."/>
        </authorList>
    </citation>
    <scope>NUCLEOTIDE SEQUENCE</scope>
</reference>
<organism evidence="3 4">
    <name type="scientific">Rotaria magnacalcarata</name>
    <dbReference type="NCBI Taxonomy" id="392030"/>
    <lineage>
        <taxon>Eukaryota</taxon>
        <taxon>Metazoa</taxon>
        <taxon>Spiralia</taxon>
        <taxon>Gnathifera</taxon>
        <taxon>Rotifera</taxon>
        <taxon>Eurotatoria</taxon>
        <taxon>Bdelloidea</taxon>
        <taxon>Philodinida</taxon>
        <taxon>Philodinidae</taxon>
        <taxon>Rotaria</taxon>
    </lineage>
</organism>
<feature type="domain" description="Cilium assembly protein DZIP1 N-terminal" evidence="2">
    <location>
        <begin position="18"/>
        <end position="66"/>
    </location>
</feature>
<keyword evidence="1" id="KW-0175">Coiled coil</keyword>
<dbReference type="PANTHER" id="PTHR21502">
    <property type="entry name" value="ZINC FINGER PROTEIN DZIP1"/>
    <property type="match status" value="1"/>
</dbReference>
<accession>A0A8S3HFL2</accession>
<dbReference type="Proteomes" id="UP000676336">
    <property type="component" value="Unassembled WGS sequence"/>
</dbReference>
<dbReference type="GO" id="GO:0005737">
    <property type="term" value="C:cytoplasm"/>
    <property type="evidence" value="ECO:0007669"/>
    <property type="project" value="UniProtKB-SubCell"/>
</dbReference>
<comment type="caution">
    <text evidence="3">The sequence shown here is derived from an EMBL/GenBank/DDBJ whole genome shotgun (WGS) entry which is preliminary data.</text>
</comment>
<evidence type="ECO:0000313" key="4">
    <source>
        <dbReference type="Proteomes" id="UP000676336"/>
    </source>
</evidence>
<gene>
    <name evidence="3" type="ORF">SMN809_LOCUS69204</name>
</gene>
<protein>
    <recommendedName>
        <fullName evidence="2">Cilium assembly protein DZIP1 N-terminal domain-containing protein</fullName>
    </recommendedName>
</protein>
<sequence>MNYLYLNNTSQQSMTHSFVFSKRNEKIDWRRIAAVDVDRVARDLDFKVLQDNIEQITLCNIDMEVVSE</sequence>
<dbReference type="InterPro" id="IPR032714">
    <property type="entry name" value="DZIP1_N"/>
</dbReference>